<feature type="domain" description="Gfo/Idh/MocA-like oxidoreductase N-terminal" evidence="1">
    <location>
        <begin position="4"/>
        <end position="123"/>
    </location>
</feature>
<protein>
    <submittedName>
        <fullName evidence="3">Dehydrogenase</fullName>
    </submittedName>
</protein>
<dbReference type="OrthoDB" id="9815825at2"/>
<accession>A0A4Y8PYX9</accession>
<dbReference type="InterPro" id="IPR051317">
    <property type="entry name" value="Gfo/Idh/MocA_oxidoreduct"/>
</dbReference>
<dbReference type="SUPFAM" id="SSF51735">
    <property type="entry name" value="NAD(P)-binding Rossmann-fold domains"/>
    <property type="match status" value="1"/>
</dbReference>
<comment type="caution">
    <text evidence="3">The sequence shown here is derived from an EMBL/GenBank/DDBJ whole genome shotgun (WGS) entry which is preliminary data.</text>
</comment>
<reference evidence="3 4" key="1">
    <citation type="submission" date="2017-03" db="EMBL/GenBank/DDBJ databases">
        <title>Isolation of Levoglucosan Utilizing Bacteria.</title>
        <authorList>
            <person name="Arya A.S."/>
        </authorList>
    </citation>
    <scope>NUCLEOTIDE SEQUENCE [LARGE SCALE GENOMIC DNA]</scope>
    <source>
        <strain evidence="3 4">MEC069</strain>
    </source>
</reference>
<organism evidence="3 4">
    <name type="scientific">Paenibacillus athensensis</name>
    <dbReference type="NCBI Taxonomy" id="1967502"/>
    <lineage>
        <taxon>Bacteria</taxon>
        <taxon>Bacillati</taxon>
        <taxon>Bacillota</taxon>
        <taxon>Bacilli</taxon>
        <taxon>Bacillales</taxon>
        <taxon>Paenibacillaceae</taxon>
        <taxon>Paenibacillus</taxon>
    </lineage>
</organism>
<dbReference type="InterPro" id="IPR048477">
    <property type="entry name" value="YceM-like_C"/>
</dbReference>
<evidence type="ECO:0000313" key="4">
    <source>
        <dbReference type="Proteomes" id="UP000298246"/>
    </source>
</evidence>
<sequence length="307" mass="34057">MDRIRIGLIGLGDIAQKVYLPLLAAEERVDLAGLMSRSAATVERLQAKYRIPVGTTRLEELLALGLDAVFLHSPTPTHFELASRCLEAGVDVYVDKPLSNEWKESVELAALAERKGRLLAVGFNRRFAPLYGEAREWLREAGGFDWCAVVKHRVKQQSTTAKTTLYDDLIHMLDLLQWLSEAPCELRAADVRADREGRLLHASGSVAMGAANGSFSMARLSGVDLEKLELHGGGRAVEVTNLESAVFYEKDRAPRIRTFGNWDTVLQRRGFAGIVDHVLSCLGRPEQCSVRADLVLESHRLVERLCP</sequence>
<dbReference type="InterPro" id="IPR036291">
    <property type="entry name" value="NAD(P)-bd_dom_sf"/>
</dbReference>
<dbReference type="PANTHER" id="PTHR43708">
    <property type="entry name" value="CONSERVED EXPRESSED OXIDOREDUCTASE (EUROFUNG)"/>
    <property type="match status" value="1"/>
</dbReference>
<dbReference type="Pfam" id="PF01408">
    <property type="entry name" value="GFO_IDH_MocA"/>
    <property type="match status" value="1"/>
</dbReference>
<dbReference type="Pfam" id="PF21378">
    <property type="entry name" value="YceM-like_C"/>
    <property type="match status" value="1"/>
</dbReference>
<dbReference type="InterPro" id="IPR000683">
    <property type="entry name" value="Gfo/Idh/MocA-like_OxRdtase_N"/>
</dbReference>
<gene>
    <name evidence="3" type="ORF">B5M42_15945</name>
</gene>
<dbReference type="PANTHER" id="PTHR43708:SF4">
    <property type="entry name" value="OXIDOREDUCTASE YCEM-RELATED"/>
    <property type="match status" value="1"/>
</dbReference>
<dbReference type="AlphaFoldDB" id="A0A4Y8PYX9"/>
<evidence type="ECO:0000259" key="2">
    <source>
        <dbReference type="Pfam" id="PF21378"/>
    </source>
</evidence>
<dbReference type="EMBL" id="MYFO01000021">
    <property type="protein sequence ID" value="TFE86119.1"/>
    <property type="molecule type" value="Genomic_DNA"/>
</dbReference>
<dbReference type="Gene3D" id="3.40.50.720">
    <property type="entry name" value="NAD(P)-binding Rossmann-like Domain"/>
    <property type="match status" value="1"/>
</dbReference>
<dbReference type="GO" id="GO:0000166">
    <property type="term" value="F:nucleotide binding"/>
    <property type="evidence" value="ECO:0007669"/>
    <property type="project" value="InterPro"/>
</dbReference>
<dbReference type="RefSeq" id="WP_134754564.1">
    <property type="nucleotide sequence ID" value="NZ_MYFO02000005.1"/>
</dbReference>
<dbReference type="Gene3D" id="3.30.360.10">
    <property type="entry name" value="Dihydrodipicolinate Reductase, domain 2"/>
    <property type="match status" value="1"/>
</dbReference>
<dbReference type="Proteomes" id="UP000298246">
    <property type="component" value="Unassembled WGS sequence"/>
</dbReference>
<evidence type="ECO:0000313" key="3">
    <source>
        <dbReference type="EMBL" id="TFE86119.1"/>
    </source>
</evidence>
<keyword evidence="4" id="KW-1185">Reference proteome</keyword>
<dbReference type="SUPFAM" id="SSF55347">
    <property type="entry name" value="Glyceraldehyde-3-phosphate dehydrogenase-like, C-terminal domain"/>
    <property type="match status" value="1"/>
</dbReference>
<feature type="domain" description="YceM-like C-terminal" evidence="2">
    <location>
        <begin position="129"/>
        <end position="244"/>
    </location>
</feature>
<evidence type="ECO:0000259" key="1">
    <source>
        <dbReference type="Pfam" id="PF01408"/>
    </source>
</evidence>
<name>A0A4Y8PYX9_9BACL</name>
<proteinExistence type="predicted"/>